<dbReference type="EMBL" id="CP035033">
    <property type="protein sequence ID" value="QAB14391.1"/>
    <property type="molecule type" value="Genomic_DNA"/>
</dbReference>
<feature type="domain" description="Pyridoxamine 5'-phosphate oxidase N-terminal" evidence="2">
    <location>
        <begin position="15"/>
        <end position="142"/>
    </location>
</feature>
<name>A0A410H186_9GAMM</name>
<dbReference type="RefSeq" id="WP_029939459.1">
    <property type="nucleotide sequence ID" value="NZ_CP035033.1"/>
</dbReference>
<dbReference type="InterPro" id="IPR011576">
    <property type="entry name" value="Pyridox_Oxase_N"/>
</dbReference>
<evidence type="ECO:0000313" key="4">
    <source>
        <dbReference type="Proteomes" id="UP000285478"/>
    </source>
</evidence>
<dbReference type="PANTHER" id="PTHR35176:SF6">
    <property type="entry name" value="HEME OXYGENASE HI_0854-RELATED"/>
    <property type="match status" value="1"/>
</dbReference>
<dbReference type="GO" id="GO:0005829">
    <property type="term" value="C:cytosol"/>
    <property type="evidence" value="ECO:0007669"/>
    <property type="project" value="TreeGrafter"/>
</dbReference>
<dbReference type="GO" id="GO:0070967">
    <property type="term" value="F:coenzyme F420 binding"/>
    <property type="evidence" value="ECO:0007669"/>
    <property type="project" value="TreeGrafter"/>
</dbReference>
<sequence>MSTETKKPLSNIYNEFNQFIDSHQSVVMATINKAAEPEASYAPVMRHDGRFYVYISELSNHTFNLMEDPQASLLFIEPENDAKHLFARKRATLKATAKHIQRSAAEWESTMDKLEEKFGEIIQMLKPLEDFHLFELTPLSAGYVRGFAQAYKLEGEDLSDVTHLSEGGHGKSKKNDNES</sequence>
<dbReference type="Gene3D" id="2.30.110.10">
    <property type="entry name" value="Electron Transport, Fmn-binding Protein, Chain A"/>
    <property type="match status" value="1"/>
</dbReference>
<organism evidence="3 4">
    <name type="scientific">Hydrogenovibrio thermophilus</name>
    <dbReference type="NCBI Taxonomy" id="265883"/>
    <lineage>
        <taxon>Bacteria</taxon>
        <taxon>Pseudomonadati</taxon>
        <taxon>Pseudomonadota</taxon>
        <taxon>Gammaproteobacteria</taxon>
        <taxon>Thiotrichales</taxon>
        <taxon>Piscirickettsiaceae</taxon>
        <taxon>Hydrogenovibrio</taxon>
    </lineage>
</organism>
<evidence type="ECO:0000313" key="3">
    <source>
        <dbReference type="EMBL" id="QAB14391.1"/>
    </source>
</evidence>
<dbReference type="Proteomes" id="UP000285478">
    <property type="component" value="Chromosome"/>
</dbReference>
<protein>
    <submittedName>
        <fullName evidence="3">Pyridoxamine 5'-phosphate oxidase</fullName>
    </submittedName>
</protein>
<dbReference type="Pfam" id="PF01243">
    <property type="entry name" value="PNPOx_N"/>
    <property type="match status" value="1"/>
</dbReference>
<dbReference type="SUPFAM" id="SSF50475">
    <property type="entry name" value="FMN-binding split barrel"/>
    <property type="match status" value="1"/>
</dbReference>
<keyword evidence="1" id="KW-0560">Oxidoreductase</keyword>
<dbReference type="InterPro" id="IPR012349">
    <property type="entry name" value="Split_barrel_FMN-bd"/>
</dbReference>
<reference evidence="3 4" key="1">
    <citation type="journal article" date="2018" name="Environ. Microbiol.">
        <title>Genomes of ubiquitous marine and hypersaline Hydrogenovibrio, Thiomicrorhabdus and Thiomicrospira spp. encode a diversity of mechanisms to sustain chemolithoautotrophy in heterogeneous environments.</title>
        <authorList>
            <person name="Scott K.M."/>
            <person name="Williams J."/>
            <person name="Porter C.M.B."/>
            <person name="Russel S."/>
            <person name="Harmer T.L."/>
            <person name="Paul J.H."/>
            <person name="Antonen K.M."/>
            <person name="Bridges M.K."/>
            <person name="Camper G.J."/>
            <person name="Campla C.K."/>
            <person name="Casella L.G."/>
            <person name="Chase E."/>
            <person name="Conrad J.W."/>
            <person name="Cruz M.C."/>
            <person name="Dunlap D.S."/>
            <person name="Duran L."/>
            <person name="Fahsbender E.M."/>
            <person name="Goldsmith D.B."/>
            <person name="Keeley R.F."/>
            <person name="Kondoff M.R."/>
            <person name="Kussy B.I."/>
            <person name="Lane M.K."/>
            <person name="Lawler S."/>
            <person name="Leigh B.A."/>
            <person name="Lewis C."/>
            <person name="Lostal L.M."/>
            <person name="Marking D."/>
            <person name="Mancera P.A."/>
            <person name="McClenthan E.C."/>
            <person name="McIntyre E.A."/>
            <person name="Mine J.A."/>
            <person name="Modi S."/>
            <person name="Moore B.D."/>
            <person name="Morgan W.A."/>
            <person name="Nelson K.M."/>
            <person name="Nguyen K.N."/>
            <person name="Ogburn N."/>
            <person name="Parrino D.G."/>
            <person name="Pedapudi A.D."/>
            <person name="Pelham R.P."/>
            <person name="Preece A.M."/>
            <person name="Rampersad E.A."/>
            <person name="Richardson J.C."/>
            <person name="Rodgers C.M."/>
            <person name="Schaffer B.L."/>
            <person name="Sheridan N.E."/>
            <person name="Solone M.R."/>
            <person name="Staley Z.R."/>
            <person name="Tabuchi M."/>
            <person name="Waide R.J."/>
            <person name="Wanjugi P.W."/>
            <person name="Young S."/>
            <person name="Clum A."/>
            <person name="Daum C."/>
            <person name="Huntemann M."/>
            <person name="Ivanova N."/>
            <person name="Kyrpides N."/>
            <person name="Mikhailova N."/>
            <person name="Palaniappan K."/>
            <person name="Pillay M."/>
            <person name="Reddy T.B.K."/>
            <person name="Shapiro N."/>
            <person name="Stamatis D."/>
            <person name="Varghese N."/>
            <person name="Woyke T."/>
            <person name="Boden R."/>
            <person name="Freyermuth S.K."/>
            <person name="Kerfeld C.A."/>
        </authorList>
    </citation>
    <scope>NUCLEOTIDE SEQUENCE [LARGE SCALE GENOMIC DNA]</scope>
    <source>
        <strain evidence="3 4">JR-2</strain>
    </source>
</reference>
<dbReference type="PIRSF" id="PIRSF004633">
    <property type="entry name" value="UCP_PLP_oxd"/>
    <property type="match status" value="1"/>
</dbReference>
<gene>
    <name evidence="3" type="ORF">EPV75_01235</name>
</gene>
<dbReference type="PANTHER" id="PTHR35176">
    <property type="entry name" value="HEME OXYGENASE HI_0854-RELATED"/>
    <property type="match status" value="1"/>
</dbReference>
<dbReference type="AlphaFoldDB" id="A0A410H186"/>
<keyword evidence="4" id="KW-1185">Reference proteome</keyword>
<dbReference type="InterPro" id="IPR052019">
    <property type="entry name" value="F420H2_bilvrd_red/Heme_oxyg"/>
</dbReference>
<dbReference type="KEGG" id="htr:EPV75_01235"/>
<evidence type="ECO:0000259" key="2">
    <source>
        <dbReference type="Pfam" id="PF01243"/>
    </source>
</evidence>
<dbReference type="GO" id="GO:0016627">
    <property type="term" value="F:oxidoreductase activity, acting on the CH-CH group of donors"/>
    <property type="evidence" value="ECO:0007669"/>
    <property type="project" value="TreeGrafter"/>
</dbReference>
<evidence type="ECO:0000256" key="1">
    <source>
        <dbReference type="ARBA" id="ARBA00023002"/>
    </source>
</evidence>
<accession>A0A410H186</accession>
<dbReference type="InterPro" id="IPR014419">
    <property type="entry name" value="HutZ"/>
</dbReference>
<proteinExistence type="predicted"/>